<gene>
    <name evidence="1" type="ORF">E2C01_027517</name>
</gene>
<sequence length="59" mass="6565">MEEGRHISSQENRAQLSCDMQVSMATTPHTSTAHRLHVATESLAPLLGHNREHGWKGMT</sequence>
<evidence type="ECO:0000313" key="1">
    <source>
        <dbReference type="EMBL" id="MPC34138.1"/>
    </source>
</evidence>
<reference evidence="1 2" key="1">
    <citation type="submission" date="2019-05" db="EMBL/GenBank/DDBJ databases">
        <title>Another draft genome of Portunus trituberculatus and its Hox gene families provides insights of decapod evolution.</title>
        <authorList>
            <person name="Jeong J.-H."/>
            <person name="Song I."/>
            <person name="Kim S."/>
            <person name="Choi T."/>
            <person name="Kim D."/>
            <person name="Ryu S."/>
            <person name="Kim W."/>
        </authorList>
    </citation>
    <scope>NUCLEOTIDE SEQUENCE [LARGE SCALE GENOMIC DNA]</scope>
    <source>
        <tissue evidence="1">Muscle</tissue>
    </source>
</reference>
<organism evidence="1 2">
    <name type="scientific">Portunus trituberculatus</name>
    <name type="common">Swimming crab</name>
    <name type="synonym">Neptunus trituberculatus</name>
    <dbReference type="NCBI Taxonomy" id="210409"/>
    <lineage>
        <taxon>Eukaryota</taxon>
        <taxon>Metazoa</taxon>
        <taxon>Ecdysozoa</taxon>
        <taxon>Arthropoda</taxon>
        <taxon>Crustacea</taxon>
        <taxon>Multicrustacea</taxon>
        <taxon>Malacostraca</taxon>
        <taxon>Eumalacostraca</taxon>
        <taxon>Eucarida</taxon>
        <taxon>Decapoda</taxon>
        <taxon>Pleocyemata</taxon>
        <taxon>Brachyura</taxon>
        <taxon>Eubrachyura</taxon>
        <taxon>Portunoidea</taxon>
        <taxon>Portunidae</taxon>
        <taxon>Portuninae</taxon>
        <taxon>Portunus</taxon>
    </lineage>
</organism>
<dbReference type="EMBL" id="VSRR010002992">
    <property type="protein sequence ID" value="MPC34138.1"/>
    <property type="molecule type" value="Genomic_DNA"/>
</dbReference>
<dbReference type="Proteomes" id="UP000324222">
    <property type="component" value="Unassembled WGS sequence"/>
</dbReference>
<protein>
    <submittedName>
        <fullName evidence="1">Uncharacterized protein</fullName>
    </submittedName>
</protein>
<keyword evidence="2" id="KW-1185">Reference proteome</keyword>
<dbReference type="AlphaFoldDB" id="A0A5B7ELD7"/>
<name>A0A5B7ELD7_PORTR</name>
<evidence type="ECO:0000313" key="2">
    <source>
        <dbReference type="Proteomes" id="UP000324222"/>
    </source>
</evidence>
<comment type="caution">
    <text evidence="1">The sequence shown here is derived from an EMBL/GenBank/DDBJ whole genome shotgun (WGS) entry which is preliminary data.</text>
</comment>
<accession>A0A5B7ELD7</accession>
<proteinExistence type="predicted"/>